<dbReference type="PANTHER" id="PTHR30328">
    <property type="entry name" value="TRANSCRIPTIONAL REPRESSOR"/>
    <property type="match status" value="1"/>
</dbReference>
<dbReference type="SUPFAM" id="SSF46689">
    <property type="entry name" value="Homeodomain-like"/>
    <property type="match status" value="1"/>
</dbReference>
<dbReference type="InterPro" id="IPR041467">
    <property type="entry name" value="Sco4008_C"/>
</dbReference>
<evidence type="ECO:0000313" key="5">
    <source>
        <dbReference type="EMBL" id="MEV4290891.1"/>
    </source>
</evidence>
<gene>
    <name evidence="5" type="ORF">AB0K40_35730</name>
</gene>
<feature type="domain" description="HTH tetR-type" evidence="4">
    <location>
        <begin position="28"/>
        <end position="88"/>
    </location>
</feature>
<dbReference type="InterPro" id="IPR009057">
    <property type="entry name" value="Homeodomain-like_sf"/>
</dbReference>
<reference evidence="5 6" key="1">
    <citation type="submission" date="2024-06" db="EMBL/GenBank/DDBJ databases">
        <title>The Natural Products Discovery Center: Release of the First 8490 Sequenced Strains for Exploring Actinobacteria Biosynthetic Diversity.</title>
        <authorList>
            <person name="Kalkreuter E."/>
            <person name="Kautsar S.A."/>
            <person name="Yang D."/>
            <person name="Bader C.D."/>
            <person name="Teijaro C.N."/>
            <person name="Fluegel L."/>
            <person name="Davis C.M."/>
            <person name="Simpson J.R."/>
            <person name="Lauterbach L."/>
            <person name="Steele A.D."/>
            <person name="Gui C."/>
            <person name="Meng S."/>
            <person name="Li G."/>
            <person name="Viehrig K."/>
            <person name="Ye F."/>
            <person name="Su P."/>
            <person name="Kiefer A.F."/>
            <person name="Nichols A."/>
            <person name="Cepeda A.J."/>
            <person name="Yan W."/>
            <person name="Fan B."/>
            <person name="Jiang Y."/>
            <person name="Adhikari A."/>
            <person name="Zheng C.-J."/>
            <person name="Schuster L."/>
            <person name="Cowan T.M."/>
            <person name="Smanski M.J."/>
            <person name="Chevrette M.G."/>
            <person name="De Carvalho L.P.S."/>
            <person name="Shen B."/>
        </authorList>
    </citation>
    <scope>NUCLEOTIDE SEQUENCE [LARGE SCALE GENOMIC DNA]</scope>
    <source>
        <strain evidence="5 6">NPDC049574</strain>
    </source>
</reference>
<dbReference type="SUPFAM" id="SSF48498">
    <property type="entry name" value="Tetracyclin repressor-like, C-terminal domain"/>
    <property type="match status" value="1"/>
</dbReference>
<keyword evidence="6" id="KW-1185">Reference proteome</keyword>
<feature type="compositionally biased region" description="Basic and acidic residues" evidence="3">
    <location>
        <begin position="16"/>
        <end position="29"/>
    </location>
</feature>
<organism evidence="5 6">
    <name type="scientific">Nonomuraea bangladeshensis</name>
    <dbReference type="NCBI Taxonomy" id="404385"/>
    <lineage>
        <taxon>Bacteria</taxon>
        <taxon>Bacillati</taxon>
        <taxon>Actinomycetota</taxon>
        <taxon>Actinomycetes</taxon>
        <taxon>Streptosporangiales</taxon>
        <taxon>Streptosporangiaceae</taxon>
        <taxon>Nonomuraea</taxon>
    </lineage>
</organism>
<dbReference type="Proteomes" id="UP001552427">
    <property type="component" value="Unassembled WGS sequence"/>
</dbReference>
<feature type="compositionally biased region" description="Polar residues" evidence="3">
    <location>
        <begin position="1"/>
        <end position="10"/>
    </location>
</feature>
<accession>A0ABV3HEC5</accession>
<dbReference type="RefSeq" id="WP_364458483.1">
    <property type="nucleotide sequence ID" value="NZ_JBFARM010000012.1"/>
</dbReference>
<evidence type="ECO:0000313" key="6">
    <source>
        <dbReference type="Proteomes" id="UP001552427"/>
    </source>
</evidence>
<proteinExistence type="predicted"/>
<evidence type="ECO:0000259" key="4">
    <source>
        <dbReference type="PROSITE" id="PS50977"/>
    </source>
</evidence>
<dbReference type="Pfam" id="PF00440">
    <property type="entry name" value="TetR_N"/>
    <property type="match status" value="1"/>
</dbReference>
<comment type="caution">
    <text evidence="5">The sequence shown here is derived from an EMBL/GenBank/DDBJ whole genome shotgun (WGS) entry which is preliminary data.</text>
</comment>
<dbReference type="InterPro" id="IPR036271">
    <property type="entry name" value="Tet_transcr_reg_TetR-rel_C_sf"/>
</dbReference>
<feature type="region of interest" description="Disordered" evidence="3">
    <location>
        <begin position="1"/>
        <end position="29"/>
    </location>
</feature>
<sequence length="229" mass="24722">MSTAPGSSGTPRRARRSPEPQERQRDAERTKARILEAAIVEVSAVGPAQVRVAAIAARAGVNKQLISYYFGGRDGLLRAIGERWREQKVAFENEARSLPDVIADYVGQGAGDAVATRILAWEGLHYDGPEHDPDREGRREQAARDVAELRQRQERGELADDLDPAVVLLAMIGAGVAPVLLPHMANAICGADARSPEFVAHYTEQMRRIARHLSSAVSKDGEGGRTGAG</sequence>
<dbReference type="PROSITE" id="PS50977">
    <property type="entry name" value="HTH_TETR_2"/>
    <property type="match status" value="1"/>
</dbReference>
<dbReference type="InterPro" id="IPR050109">
    <property type="entry name" value="HTH-type_TetR-like_transc_reg"/>
</dbReference>
<dbReference type="Pfam" id="PF17926">
    <property type="entry name" value="TetR_C_21"/>
    <property type="match status" value="1"/>
</dbReference>
<name>A0ABV3HEC5_9ACTN</name>
<feature type="DNA-binding region" description="H-T-H motif" evidence="2">
    <location>
        <begin position="51"/>
        <end position="70"/>
    </location>
</feature>
<evidence type="ECO:0000256" key="1">
    <source>
        <dbReference type="ARBA" id="ARBA00023125"/>
    </source>
</evidence>
<dbReference type="PANTHER" id="PTHR30328:SF54">
    <property type="entry name" value="HTH-TYPE TRANSCRIPTIONAL REPRESSOR SCO4008"/>
    <property type="match status" value="1"/>
</dbReference>
<evidence type="ECO:0000256" key="3">
    <source>
        <dbReference type="SAM" id="MobiDB-lite"/>
    </source>
</evidence>
<protein>
    <submittedName>
        <fullName evidence="5">TetR family transcriptional regulator</fullName>
    </submittedName>
</protein>
<keyword evidence="1 2" id="KW-0238">DNA-binding</keyword>
<dbReference type="InterPro" id="IPR001647">
    <property type="entry name" value="HTH_TetR"/>
</dbReference>
<evidence type="ECO:0000256" key="2">
    <source>
        <dbReference type="PROSITE-ProRule" id="PRU00335"/>
    </source>
</evidence>
<dbReference type="Gene3D" id="1.10.357.10">
    <property type="entry name" value="Tetracycline Repressor, domain 2"/>
    <property type="match status" value="1"/>
</dbReference>
<dbReference type="EMBL" id="JBFARM010000012">
    <property type="protein sequence ID" value="MEV4290891.1"/>
    <property type="molecule type" value="Genomic_DNA"/>
</dbReference>